<dbReference type="InterPro" id="IPR050223">
    <property type="entry name" value="D-isomer_2-hydroxyacid_DH"/>
</dbReference>
<dbReference type="InterPro" id="IPR015878">
    <property type="entry name" value="Ado_hCys_hydrolase_NAD-bd"/>
</dbReference>
<dbReference type="InterPro" id="IPR006140">
    <property type="entry name" value="D-isomer_DH_NAD-bd"/>
</dbReference>
<dbReference type="Gene3D" id="3.40.50.720">
    <property type="entry name" value="NAD(P)-binding Rossmann-like Domain"/>
    <property type="match status" value="2"/>
</dbReference>
<dbReference type="InterPro" id="IPR006139">
    <property type="entry name" value="D-isomer_2_OHA_DH_cat_dom"/>
</dbReference>
<keyword evidence="3" id="KW-0520">NAD</keyword>
<name>A0A2N9K9W7_9LACO</name>
<dbReference type="SUPFAM" id="SSF52283">
    <property type="entry name" value="Formate/glycerate dehydrogenase catalytic domain-like"/>
    <property type="match status" value="1"/>
</dbReference>
<dbReference type="AlphaFoldDB" id="A0A2N9K9W7"/>
<dbReference type="GO" id="GO:0016618">
    <property type="term" value="F:hydroxypyruvate reductase [NAD(P)H] activity"/>
    <property type="evidence" value="ECO:0007669"/>
    <property type="project" value="TreeGrafter"/>
</dbReference>
<keyword evidence="7" id="KW-0670">Pyruvate</keyword>
<protein>
    <submittedName>
        <fullName evidence="7">Glyoxylate/hydroxypyruvate reductase B</fullName>
        <ecNumber evidence="7">1.1.1.79</ecNumber>
    </submittedName>
</protein>
<dbReference type="SUPFAM" id="SSF51735">
    <property type="entry name" value="NAD(P)-binding Rossmann-fold domains"/>
    <property type="match status" value="1"/>
</dbReference>
<dbReference type="Pfam" id="PF02826">
    <property type="entry name" value="2-Hacid_dh_C"/>
    <property type="match status" value="1"/>
</dbReference>
<dbReference type="PANTHER" id="PTHR10996:SF178">
    <property type="entry name" value="2-HYDROXYACID DEHYDROGENASE YGL185C-RELATED"/>
    <property type="match status" value="1"/>
</dbReference>
<accession>A0A2N9K9W7</accession>
<organism evidence="7 8">
    <name type="scientific">Leuconostoc suionicum</name>
    <dbReference type="NCBI Taxonomy" id="1511761"/>
    <lineage>
        <taxon>Bacteria</taxon>
        <taxon>Bacillati</taxon>
        <taxon>Bacillota</taxon>
        <taxon>Bacilli</taxon>
        <taxon>Lactobacillales</taxon>
        <taxon>Lactobacillaceae</taxon>
        <taxon>Leuconostoc</taxon>
    </lineage>
</organism>
<dbReference type="EMBL" id="OKQU01000001">
    <property type="protein sequence ID" value="SPE07364.1"/>
    <property type="molecule type" value="Genomic_DNA"/>
</dbReference>
<comment type="similarity">
    <text evidence="1 4">Belongs to the D-isomer specific 2-hydroxyacid dehydrogenase family.</text>
</comment>
<evidence type="ECO:0000256" key="3">
    <source>
        <dbReference type="ARBA" id="ARBA00023027"/>
    </source>
</evidence>
<keyword evidence="2 4" id="KW-0560">Oxidoreductase</keyword>
<dbReference type="CDD" id="cd12172">
    <property type="entry name" value="PGDH_like_2"/>
    <property type="match status" value="1"/>
</dbReference>
<dbReference type="GO" id="GO:0030267">
    <property type="term" value="F:glyoxylate reductase (NADPH) activity"/>
    <property type="evidence" value="ECO:0007669"/>
    <property type="project" value="UniProtKB-EC"/>
</dbReference>
<sequence length="309" mass="33770">MKKVLVANMTSQKAVDYLESKGYQVIKNDQASDDDFLEHADVDGILIMMHPFGESLMSKMPNLKVVARHGVGYDNVDLDAASAHDIVVTNTPGANATAVAETAMMHMLMAGRMFYQRRQAITDNANKRYLAAHHGQELTGKTVGLIGYGHIGQEINRMLTGFNVKVLAYARHQHEVTNGHMATLDEIYEQADFVVTALPATPETKHMINASVFRKMKKSAVLVNIGRGALVDEEALVEALTNEEIAGAGVDVVEKEPITAENPLLHLPNAFVTPHVAMISKEAMDNVALKAAEDIVRVLEGERAVFQVN</sequence>
<dbReference type="Proteomes" id="UP000239237">
    <property type="component" value="Unassembled WGS sequence"/>
</dbReference>
<evidence type="ECO:0000313" key="9">
    <source>
        <dbReference type="Proteomes" id="UP000239237"/>
    </source>
</evidence>
<dbReference type="FunFam" id="3.40.50.720:FF:000203">
    <property type="entry name" value="D-3-phosphoglycerate dehydrogenase (SerA)"/>
    <property type="match status" value="1"/>
</dbReference>
<dbReference type="EC" id="1.1.1.79" evidence="7"/>
<evidence type="ECO:0000313" key="7">
    <source>
        <dbReference type="EMBL" id="SPE07364.1"/>
    </source>
</evidence>
<dbReference type="InterPro" id="IPR036291">
    <property type="entry name" value="NAD(P)-bd_dom_sf"/>
</dbReference>
<dbReference type="RefSeq" id="WP_072613140.1">
    <property type="nucleotide sequence ID" value="NZ_AP017935.1"/>
</dbReference>
<gene>
    <name evidence="7" type="primary">ghrB_3</name>
    <name evidence="6" type="ORF">LES8486_01087</name>
    <name evidence="7" type="ORF">LES9216_01234</name>
</gene>
<dbReference type="SMART" id="SM00997">
    <property type="entry name" value="AdoHcyase_NAD"/>
    <property type="match status" value="1"/>
</dbReference>
<evidence type="ECO:0000256" key="4">
    <source>
        <dbReference type="RuleBase" id="RU003719"/>
    </source>
</evidence>
<feature type="domain" description="S-adenosyl-L-homocysteine hydrolase NAD binding" evidence="5">
    <location>
        <begin position="127"/>
        <end position="272"/>
    </location>
</feature>
<dbReference type="EMBL" id="OKQR01000001">
    <property type="protein sequence ID" value="SPD92085.1"/>
    <property type="molecule type" value="Genomic_DNA"/>
</dbReference>
<dbReference type="Pfam" id="PF00389">
    <property type="entry name" value="2-Hacid_dh"/>
    <property type="match status" value="1"/>
</dbReference>
<dbReference type="PROSITE" id="PS00671">
    <property type="entry name" value="D_2_HYDROXYACID_DH_3"/>
    <property type="match status" value="1"/>
</dbReference>
<evidence type="ECO:0000259" key="5">
    <source>
        <dbReference type="SMART" id="SM00997"/>
    </source>
</evidence>
<evidence type="ECO:0000256" key="1">
    <source>
        <dbReference type="ARBA" id="ARBA00005854"/>
    </source>
</evidence>
<evidence type="ECO:0000313" key="6">
    <source>
        <dbReference type="EMBL" id="SPD92085.1"/>
    </source>
</evidence>
<dbReference type="Proteomes" id="UP000237923">
    <property type="component" value="Unassembled WGS sequence"/>
</dbReference>
<dbReference type="GO" id="GO:0005829">
    <property type="term" value="C:cytosol"/>
    <property type="evidence" value="ECO:0007669"/>
    <property type="project" value="TreeGrafter"/>
</dbReference>
<dbReference type="GO" id="GO:0051287">
    <property type="term" value="F:NAD binding"/>
    <property type="evidence" value="ECO:0007669"/>
    <property type="project" value="InterPro"/>
</dbReference>
<evidence type="ECO:0000256" key="2">
    <source>
        <dbReference type="ARBA" id="ARBA00023002"/>
    </source>
</evidence>
<dbReference type="GeneID" id="99673573"/>
<proteinExistence type="inferred from homology"/>
<dbReference type="PANTHER" id="PTHR10996">
    <property type="entry name" value="2-HYDROXYACID DEHYDROGENASE-RELATED"/>
    <property type="match status" value="1"/>
</dbReference>
<dbReference type="KEGG" id="lsu:A6B45_02150"/>
<reference evidence="6 9" key="2">
    <citation type="submission" date="2018-02" db="EMBL/GenBank/DDBJ databases">
        <authorList>
            <person name="Rodrigo-Torres L."/>
            <person name="Arahal R. D."/>
            <person name="Lucena T."/>
        </authorList>
    </citation>
    <scope>NUCLEOTIDE SEQUENCE [LARGE SCALE GENOMIC DNA]</scope>
    <source>
        <strain evidence="6 9">CECT 8486</strain>
    </source>
</reference>
<dbReference type="InterPro" id="IPR029753">
    <property type="entry name" value="D-isomer_DH_CS"/>
</dbReference>
<reference evidence="7 8" key="1">
    <citation type="submission" date="2018-02" db="EMBL/GenBank/DDBJ databases">
        <authorList>
            <person name="Cohen D.B."/>
            <person name="Kent A.D."/>
        </authorList>
    </citation>
    <scope>NUCLEOTIDE SEQUENCE [LARGE SCALE GENOMIC DNA]</scope>
    <source>
        <strain evidence="7 8">CECT 9216</strain>
    </source>
</reference>
<keyword evidence="9" id="KW-1185">Reference proteome</keyword>
<evidence type="ECO:0000313" key="8">
    <source>
        <dbReference type="Proteomes" id="UP000237923"/>
    </source>
</evidence>